<sequence length="662" mass="68496">MSYSTNAAGVSKYTAERHQRILQELVQQPGNDVCADCKSRAPRWSSWNLGIFICVQCASIHRKIGTHVTKVKSVNLDAWSKEQVESVKNIGNIASNAKWNPNEARHPPPTNLEESERDSEMEKYIRAKYETKKFLDRNTVAPSSSSTPIATSQLATSTPIPRQPKPKVEETDPSQTVPLGFGRESRVEFNLSGMGVGGDIWDGIVQQKKVPPRSKTAPIPEPVSKVTPPPVPTIPAPVPMSNLPSRSISAQPPAPQLGVNTAVPSGPWGDMLALQSVGGSLPTSAVQASPLQTTNPYASLSASPSAHLPSALANRMGQTRSFTAPAPNPFFNQGHQQQPSTGSTNSLLSVPTGSSFGSVGLGAVPTGGSFGSTGSIGSAAGGMGVSPGGLNPFGTSPGVGSAFGTSPIGSFGASAASGAFGAGAFGTSTLGTSMMSPGQMSTQPSSFQQTAPSPFQQTTPSPFQQTAPSPFQQTTQPSPFQQTTMSPFGTGAVNSFTNPNTNTNTTSLSAFGAAMSPQGQPSNSPFAQPSNSPFGQTGSSPFGQTGSSPFGQASNSPFAQPASSPFGMTGTQFSGSAHSPFQTTNPGFQSTPNSALYLQPNNAPQFQPSTSPFQTSNPPFPQSNAPFQATNTNPFAGMGAGGGMNTNPFGQPQYQGQQGWGM</sequence>
<accession>A0A8H3DZB2</accession>
<evidence type="ECO:0000256" key="2">
    <source>
        <dbReference type="SAM" id="MobiDB-lite"/>
    </source>
</evidence>
<reference evidence="4" key="1">
    <citation type="submission" date="2021-01" db="EMBL/GenBank/DDBJ databases">
        <authorList>
            <person name="Kaushik A."/>
        </authorList>
    </citation>
    <scope>NUCLEOTIDE SEQUENCE</scope>
    <source>
        <strain evidence="4">AG5</strain>
    </source>
</reference>
<dbReference type="GO" id="GO:0005737">
    <property type="term" value="C:cytoplasm"/>
    <property type="evidence" value="ECO:0007669"/>
    <property type="project" value="TreeGrafter"/>
</dbReference>
<feature type="region of interest" description="Disordered" evidence="2">
    <location>
        <begin position="138"/>
        <end position="180"/>
    </location>
</feature>
<dbReference type="InterPro" id="IPR038508">
    <property type="entry name" value="ArfGAP_dom_sf"/>
</dbReference>
<evidence type="ECO:0000256" key="1">
    <source>
        <dbReference type="PROSITE-ProRule" id="PRU00288"/>
    </source>
</evidence>
<evidence type="ECO:0000313" key="5">
    <source>
        <dbReference type="Proteomes" id="UP000663827"/>
    </source>
</evidence>
<dbReference type="GO" id="GO:0008270">
    <property type="term" value="F:zinc ion binding"/>
    <property type="evidence" value="ECO:0007669"/>
    <property type="project" value="UniProtKB-KW"/>
</dbReference>
<dbReference type="SUPFAM" id="SSF57863">
    <property type="entry name" value="ArfGap/RecO-like zinc finger"/>
    <property type="match status" value="1"/>
</dbReference>
<feature type="compositionally biased region" description="Polar residues" evidence="2">
    <location>
        <begin position="517"/>
        <end position="563"/>
    </location>
</feature>
<keyword evidence="1" id="KW-0863">Zinc-finger</keyword>
<dbReference type="Pfam" id="PF01412">
    <property type="entry name" value="ArfGap"/>
    <property type="match status" value="1"/>
</dbReference>
<proteinExistence type="predicted"/>
<dbReference type="InterPro" id="IPR037278">
    <property type="entry name" value="ARFGAP/RecO"/>
</dbReference>
<dbReference type="GO" id="GO:0005096">
    <property type="term" value="F:GTPase activator activity"/>
    <property type="evidence" value="ECO:0007669"/>
    <property type="project" value="InterPro"/>
</dbReference>
<dbReference type="FunFam" id="1.10.220.150:FF:000026">
    <property type="entry name" value="GTPase activating protein for Arf, putative"/>
    <property type="match status" value="1"/>
</dbReference>
<feature type="region of interest" description="Disordered" evidence="2">
    <location>
        <begin position="97"/>
        <end position="121"/>
    </location>
</feature>
<feature type="compositionally biased region" description="Low complexity" evidence="2">
    <location>
        <begin position="441"/>
        <end position="484"/>
    </location>
</feature>
<feature type="compositionally biased region" description="Low complexity" evidence="2">
    <location>
        <begin position="141"/>
        <end position="152"/>
    </location>
</feature>
<evidence type="ECO:0000259" key="3">
    <source>
        <dbReference type="PROSITE" id="PS50115"/>
    </source>
</evidence>
<dbReference type="PANTHER" id="PTHR45705">
    <property type="entry name" value="FI20236P1"/>
    <property type="match status" value="1"/>
</dbReference>
<organism evidence="4 5">
    <name type="scientific">Rhizoctonia solani</name>
    <dbReference type="NCBI Taxonomy" id="456999"/>
    <lineage>
        <taxon>Eukaryota</taxon>
        <taxon>Fungi</taxon>
        <taxon>Dikarya</taxon>
        <taxon>Basidiomycota</taxon>
        <taxon>Agaricomycotina</taxon>
        <taxon>Agaricomycetes</taxon>
        <taxon>Cantharellales</taxon>
        <taxon>Ceratobasidiaceae</taxon>
        <taxon>Rhizoctonia</taxon>
    </lineage>
</organism>
<feature type="compositionally biased region" description="Polar residues" evidence="2">
    <location>
        <begin position="569"/>
        <end position="596"/>
    </location>
</feature>
<dbReference type="Proteomes" id="UP000663827">
    <property type="component" value="Unassembled WGS sequence"/>
</dbReference>
<dbReference type="AlphaFoldDB" id="A0A8H3DZB2"/>
<feature type="region of interest" description="Disordered" evidence="2">
    <location>
        <begin position="212"/>
        <end position="231"/>
    </location>
</feature>
<dbReference type="PROSITE" id="PS50115">
    <property type="entry name" value="ARFGAP"/>
    <property type="match status" value="1"/>
</dbReference>
<dbReference type="PANTHER" id="PTHR45705:SF1">
    <property type="entry name" value="FI20236P1"/>
    <property type="match status" value="1"/>
</dbReference>
<dbReference type="Gene3D" id="1.10.220.150">
    <property type="entry name" value="Arf GTPase activating protein"/>
    <property type="match status" value="1"/>
</dbReference>
<name>A0A8H3DZB2_9AGAM</name>
<gene>
    <name evidence="4" type="ORF">RDB_LOCUS52919</name>
</gene>
<keyword evidence="1" id="KW-0479">Metal-binding</keyword>
<evidence type="ECO:0000313" key="4">
    <source>
        <dbReference type="EMBL" id="CAE7116790.1"/>
    </source>
</evidence>
<feature type="domain" description="Arf-GAP" evidence="3">
    <location>
        <begin position="19"/>
        <end position="142"/>
    </location>
</feature>
<feature type="compositionally biased region" description="Polar residues" evidence="2">
    <location>
        <begin position="610"/>
        <end position="634"/>
    </location>
</feature>
<comment type="caution">
    <text evidence="4">The sequence shown here is derived from an EMBL/GenBank/DDBJ whole genome shotgun (WGS) entry which is preliminary data.</text>
</comment>
<protein>
    <recommendedName>
        <fullName evidence="3">Arf-GAP domain-containing protein</fullName>
    </recommendedName>
</protein>
<feature type="compositionally biased region" description="Low complexity" evidence="2">
    <location>
        <begin position="650"/>
        <end position="662"/>
    </location>
</feature>
<feature type="region of interest" description="Disordered" evidence="2">
    <location>
        <begin position="320"/>
        <end position="349"/>
    </location>
</feature>
<dbReference type="InterPro" id="IPR051718">
    <property type="entry name" value="ARF_GTPase-activating"/>
</dbReference>
<keyword evidence="1" id="KW-0862">Zinc</keyword>
<dbReference type="PRINTS" id="PR00405">
    <property type="entry name" value="REVINTRACTNG"/>
</dbReference>
<dbReference type="InterPro" id="IPR001164">
    <property type="entry name" value="ArfGAP_dom"/>
</dbReference>
<dbReference type="CDD" id="cd08204">
    <property type="entry name" value="ArfGap"/>
    <property type="match status" value="1"/>
</dbReference>
<feature type="compositionally biased region" description="Low complexity" evidence="2">
    <location>
        <begin position="494"/>
        <end position="506"/>
    </location>
</feature>
<dbReference type="EMBL" id="CAJNJQ010001056">
    <property type="protein sequence ID" value="CAE7116790.1"/>
    <property type="molecule type" value="Genomic_DNA"/>
</dbReference>
<dbReference type="SMART" id="SM00105">
    <property type="entry name" value="ArfGap"/>
    <property type="match status" value="1"/>
</dbReference>
<feature type="region of interest" description="Disordered" evidence="2">
    <location>
        <begin position="433"/>
        <end position="596"/>
    </location>
</feature>
<feature type="compositionally biased region" description="Polar residues" evidence="2">
    <location>
        <begin position="330"/>
        <end position="349"/>
    </location>
</feature>
<feature type="region of interest" description="Disordered" evidence="2">
    <location>
        <begin position="610"/>
        <end position="662"/>
    </location>
</feature>